<dbReference type="CDD" id="cd02440">
    <property type="entry name" value="AdoMet_MTases"/>
    <property type="match status" value="1"/>
</dbReference>
<organism evidence="3 4">
    <name type="scientific">Methylacidimicrobium tartarophylax</name>
    <dbReference type="NCBI Taxonomy" id="1041768"/>
    <lineage>
        <taxon>Bacteria</taxon>
        <taxon>Pseudomonadati</taxon>
        <taxon>Verrucomicrobiota</taxon>
        <taxon>Methylacidimicrobium</taxon>
    </lineage>
</organism>
<evidence type="ECO:0000313" key="3">
    <source>
        <dbReference type="EMBL" id="VVM06060.1"/>
    </source>
</evidence>
<reference evidence="3 4" key="1">
    <citation type="submission" date="2019-09" db="EMBL/GenBank/DDBJ databases">
        <authorList>
            <person name="Cremers G."/>
        </authorList>
    </citation>
    <scope>NUCLEOTIDE SEQUENCE [LARGE SCALE GENOMIC DNA]</scope>
    <source>
        <strain evidence="3">4A</strain>
    </source>
</reference>
<dbReference type="EMBL" id="CABFVA020000039">
    <property type="protein sequence ID" value="VVM06060.1"/>
    <property type="molecule type" value="Genomic_DNA"/>
</dbReference>
<feature type="domain" description="Methyltransferase" evidence="2">
    <location>
        <begin position="67"/>
        <end position="218"/>
    </location>
</feature>
<dbReference type="EC" id="2.1.1.163" evidence="3"/>
<dbReference type="Proteomes" id="UP000334923">
    <property type="component" value="Unassembled WGS sequence"/>
</dbReference>
<dbReference type="AlphaFoldDB" id="A0A5E6MCQ7"/>
<dbReference type="SUPFAM" id="SSF53335">
    <property type="entry name" value="S-adenosyl-L-methionine-dependent methyltransferases"/>
    <property type="match status" value="1"/>
</dbReference>
<name>A0A5E6MCQ7_9BACT</name>
<keyword evidence="4" id="KW-1185">Reference proteome</keyword>
<dbReference type="GO" id="GO:0043770">
    <property type="term" value="F:demethylmenaquinone methyltransferase activity"/>
    <property type="evidence" value="ECO:0007669"/>
    <property type="project" value="UniProtKB-EC"/>
</dbReference>
<keyword evidence="1" id="KW-0732">Signal</keyword>
<feature type="signal peptide" evidence="1">
    <location>
        <begin position="1"/>
        <end position="21"/>
    </location>
</feature>
<gene>
    <name evidence="3" type="primary">menG</name>
    <name evidence="3" type="ORF">MAMT_00945</name>
</gene>
<dbReference type="PANTHER" id="PTHR43861">
    <property type="entry name" value="TRANS-ACONITATE 2-METHYLTRANSFERASE-RELATED"/>
    <property type="match status" value="1"/>
</dbReference>
<proteinExistence type="predicted"/>
<evidence type="ECO:0000313" key="4">
    <source>
        <dbReference type="Proteomes" id="UP000334923"/>
    </source>
</evidence>
<dbReference type="GO" id="GO:0032259">
    <property type="term" value="P:methylation"/>
    <property type="evidence" value="ECO:0007669"/>
    <property type="project" value="UniProtKB-KW"/>
</dbReference>
<accession>A0A5E6MCQ7</accession>
<evidence type="ECO:0000259" key="2">
    <source>
        <dbReference type="Pfam" id="PF13847"/>
    </source>
</evidence>
<protein>
    <submittedName>
        <fullName evidence="3">Demethylmenaquinone methyltransferase</fullName>
        <ecNumber evidence="3">2.1.1.163</ecNumber>
    </submittedName>
</protein>
<sequence length="296" mass="32343">MRCQGPSMNLLPALLSLVCFAAGLSSLGAAPAVPPPRESEELAARYEAVSTPQFIQGQKLISLLSIEPGDSVLDLGCGTGRLAQHVANLVGPQGKVLGIDPSFQRIAIAKRREAAGLSFEVAGSDNLSAFASSSFDRVYLNYVFHWIDKKEETLRQIYRILKPGGRIGISTGSKNQPSRVRKLIRASIREVLGEVPPDLFVSPFQMSQKELRTLAEQAGFRNVDCQVFPFADYAKDPEEVIAFLSASSSGRFLSGVGDERRERILSVLKHKLSKLQTERGIEMDHPALLLVGEKPR</sequence>
<dbReference type="InterPro" id="IPR029063">
    <property type="entry name" value="SAM-dependent_MTases_sf"/>
</dbReference>
<keyword evidence="3" id="KW-0489">Methyltransferase</keyword>
<dbReference type="OrthoDB" id="9760689at2"/>
<dbReference type="Gene3D" id="3.40.50.150">
    <property type="entry name" value="Vaccinia Virus protein VP39"/>
    <property type="match status" value="1"/>
</dbReference>
<keyword evidence="3" id="KW-0808">Transferase</keyword>
<feature type="chain" id="PRO_5022694161" evidence="1">
    <location>
        <begin position="22"/>
        <end position="296"/>
    </location>
</feature>
<evidence type="ECO:0000256" key="1">
    <source>
        <dbReference type="SAM" id="SignalP"/>
    </source>
</evidence>
<dbReference type="Pfam" id="PF13847">
    <property type="entry name" value="Methyltransf_31"/>
    <property type="match status" value="1"/>
</dbReference>
<dbReference type="InterPro" id="IPR025714">
    <property type="entry name" value="Methyltranfer_dom"/>
</dbReference>